<dbReference type="OrthoDB" id="536948at2759"/>
<evidence type="ECO:0000313" key="8">
    <source>
        <dbReference type="RefSeq" id="XP_026097794.1"/>
    </source>
</evidence>
<feature type="disulfide bond" evidence="4">
    <location>
        <begin position="272"/>
        <end position="333"/>
    </location>
</feature>
<dbReference type="FunFam" id="3.10.250.10:FF:000012">
    <property type="entry name" value="CD163 molecule like 1"/>
    <property type="match status" value="1"/>
</dbReference>
<keyword evidence="2" id="KW-0677">Repeat</keyword>
<dbReference type="SMART" id="SM00202">
    <property type="entry name" value="SR"/>
    <property type="match status" value="5"/>
</dbReference>
<feature type="disulfide bond" evidence="4">
    <location>
        <begin position="167"/>
        <end position="228"/>
    </location>
</feature>
<dbReference type="InterPro" id="IPR001190">
    <property type="entry name" value="SRCR"/>
</dbReference>
<dbReference type="AlphaFoldDB" id="A0A6P6MNC0"/>
<evidence type="ECO:0000259" key="6">
    <source>
        <dbReference type="PROSITE" id="PS50287"/>
    </source>
</evidence>
<protein>
    <submittedName>
        <fullName evidence="8">Scavenger receptor cysteine-rich type 1 protein M130-like</fullName>
    </submittedName>
</protein>
<evidence type="ECO:0000256" key="5">
    <source>
        <dbReference type="SAM" id="SignalP"/>
    </source>
</evidence>
<dbReference type="Proteomes" id="UP000515129">
    <property type="component" value="Unplaced"/>
</dbReference>
<organism evidence="7 8">
    <name type="scientific">Carassius auratus</name>
    <name type="common">Goldfish</name>
    <dbReference type="NCBI Taxonomy" id="7957"/>
    <lineage>
        <taxon>Eukaryota</taxon>
        <taxon>Metazoa</taxon>
        <taxon>Chordata</taxon>
        <taxon>Craniata</taxon>
        <taxon>Vertebrata</taxon>
        <taxon>Euteleostomi</taxon>
        <taxon>Actinopterygii</taxon>
        <taxon>Neopterygii</taxon>
        <taxon>Teleostei</taxon>
        <taxon>Ostariophysi</taxon>
        <taxon>Cypriniformes</taxon>
        <taxon>Cyprinidae</taxon>
        <taxon>Cyprininae</taxon>
        <taxon>Carassius</taxon>
    </lineage>
</organism>
<dbReference type="FunFam" id="3.10.250.10:FF:000002">
    <property type="entry name" value="Scavenger receptor cysteine-rich type 1 protein M130"/>
    <property type="match status" value="1"/>
</dbReference>
<evidence type="ECO:0000256" key="4">
    <source>
        <dbReference type="PROSITE-ProRule" id="PRU00196"/>
    </source>
</evidence>
<reference evidence="8" key="1">
    <citation type="submission" date="2025-08" db="UniProtKB">
        <authorList>
            <consortium name="RefSeq"/>
        </authorList>
    </citation>
    <scope>IDENTIFICATION</scope>
    <source>
        <strain evidence="8">Wakin</strain>
        <tissue evidence="8">Muscle</tissue>
    </source>
</reference>
<dbReference type="PANTHER" id="PTHR19331">
    <property type="entry name" value="SCAVENGER RECEPTOR DOMAIN-CONTAINING"/>
    <property type="match status" value="1"/>
</dbReference>
<feature type="domain" description="SRCR" evidence="6">
    <location>
        <begin position="234"/>
        <end position="334"/>
    </location>
</feature>
<feature type="disulfide bond" evidence="4">
    <location>
        <begin position="453"/>
        <end position="463"/>
    </location>
</feature>
<dbReference type="Pfam" id="PF00530">
    <property type="entry name" value="SRCR"/>
    <property type="match status" value="5"/>
</dbReference>
<name>A0A6P6MNC0_CARAU</name>
<dbReference type="PRINTS" id="PR00258">
    <property type="entry name" value="SPERACTRCPTR"/>
</dbReference>
<dbReference type="InterPro" id="IPR036772">
    <property type="entry name" value="SRCR-like_dom_sf"/>
</dbReference>
<feature type="chain" id="PRO_5028267132" evidence="5">
    <location>
        <begin position="20"/>
        <end position="775"/>
    </location>
</feature>
<dbReference type="SUPFAM" id="SSF56487">
    <property type="entry name" value="SRCR-like"/>
    <property type="match status" value="5"/>
</dbReference>
<feature type="disulfide bond" evidence="4">
    <location>
        <begin position="553"/>
        <end position="563"/>
    </location>
</feature>
<comment type="caution">
    <text evidence="4">Lacks conserved residue(s) required for the propagation of feature annotation.</text>
</comment>
<dbReference type="RefSeq" id="XP_026097794.1">
    <property type="nucleotide sequence ID" value="XM_026242009.1"/>
</dbReference>
<accession>A0A6P6MNC0</accession>
<feature type="disulfide bond" evidence="4">
    <location>
        <begin position="303"/>
        <end position="313"/>
    </location>
</feature>
<dbReference type="Gene3D" id="3.10.250.10">
    <property type="entry name" value="SRCR-like domain"/>
    <property type="match status" value="5"/>
</dbReference>
<feature type="disulfide bond" evidence="4">
    <location>
        <begin position="198"/>
        <end position="208"/>
    </location>
</feature>
<feature type="domain" description="SRCR" evidence="6">
    <location>
        <begin position="24"/>
        <end position="125"/>
    </location>
</feature>
<keyword evidence="7" id="KW-1185">Reference proteome</keyword>
<dbReference type="PROSITE" id="PS50287">
    <property type="entry name" value="SRCR_2"/>
    <property type="match status" value="5"/>
</dbReference>
<dbReference type="KEGG" id="caua:113069033"/>
<feature type="domain" description="SRCR" evidence="6">
    <location>
        <begin position="489"/>
        <end position="583"/>
    </location>
</feature>
<evidence type="ECO:0000256" key="1">
    <source>
        <dbReference type="ARBA" id="ARBA00022729"/>
    </source>
</evidence>
<feature type="disulfide bond" evidence="4">
    <location>
        <begin position="93"/>
        <end position="103"/>
    </location>
</feature>
<dbReference type="PANTHER" id="PTHR19331:SF468">
    <property type="entry name" value="SCAVENGER RECEPTOR CYSTEINE-RICH TYPE 1 PROTEIN M160"/>
    <property type="match status" value="1"/>
</dbReference>
<evidence type="ECO:0000256" key="2">
    <source>
        <dbReference type="ARBA" id="ARBA00022737"/>
    </source>
</evidence>
<dbReference type="FunFam" id="3.10.250.10:FF:000013">
    <property type="entry name" value="CD163 molecule like 1"/>
    <property type="match status" value="1"/>
</dbReference>
<feature type="domain" description="SRCR" evidence="6">
    <location>
        <begin position="383"/>
        <end position="484"/>
    </location>
</feature>
<feature type="disulfide bond" evidence="4">
    <location>
        <begin position="154"/>
        <end position="218"/>
    </location>
</feature>
<feature type="disulfide bond" evidence="4">
    <location>
        <begin position="259"/>
        <end position="323"/>
    </location>
</feature>
<dbReference type="GeneID" id="113069033"/>
<evidence type="ECO:0000313" key="7">
    <source>
        <dbReference type="Proteomes" id="UP000515129"/>
    </source>
</evidence>
<dbReference type="FunFam" id="3.10.250.10:FF:000031">
    <property type="entry name" value="RIKEN cDNA 5830411N06, isoform CRA_a"/>
    <property type="match status" value="1"/>
</dbReference>
<gene>
    <name evidence="8" type="primary">LOC113069033</name>
</gene>
<keyword evidence="1 5" id="KW-0732">Signal</keyword>
<dbReference type="GO" id="GO:0016020">
    <property type="term" value="C:membrane"/>
    <property type="evidence" value="ECO:0007669"/>
    <property type="project" value="InterPro"/>
</dbReference>
<feature type="signal peptide" evidence="5">
    <location>
        <begin position="1"/>
        <end position="19"/>
    </location>
</feature>
<sequence length="775" mass="85223">MENCLMLMFLCYMIKLITSDSVSVRLVNGNIPCAGRVEVYNDGQWGTVCQYNWDMTDAAVVCRELDCGTAVKATYDAHFGQGSGPISTGYVQCSGSETALKDCKSNSRLAQLVCNHGLDAGVICSGQGLRLVDGLHLCSGRVEMFRTEGWGSVCDAVFDQQDAEVVCKQLDCGAPVQVLGAAAFGKGKGPVWSEEFQCRGNESQIHVCSRSSSQKYNCSHDNDVGVICSGYTDLRLVNGSDSCSGRVELQFLKEWGTVCDACWDMRAASVLCKQLNCGIAVSVVGSDWFGEGSGEIWADVFDCDGNETKLSECSISSWSRAECSHRRDVGVICSSENIHTTLNSWVSDSPDSKAHLENCSSSQTLKCSSTQQLSVKNTGRGSIRLVGSGGDCAGRLEVFHSGSWGTVCDDSWDIKDAHVVCRQLQCGVALSNQQVPAWFGPGSGHIWLDEVECEGNETSLWSCSSSGWGKHNCKHKEDVGVVCSEFKEIRLTEGCEGNVEVFYNGSWGNVCYNQMDRDTASLICQELNCGRSGSEPGYSEGLKSHNWLDQLNCRRHDSTLWQCPSSPWGQTDCDNEVANITCSKDQTRESPQSLLTCSTSPSPYKRQCSNHVPLRLSGGNGRCSGTLSKRRHRTMTEAVYEEIQHRHNHFTQRGSLISEELNSGYEDADELLSAKDFKTAYYDDITNDNGLKEEMVKEITPGYYDDVITDGLKPDLDTPENYDDVIINRRISQGETERVQEEYDDVMSVSEDVTNLLNYDDVEEESNREGGYLAQ</sequence>
<proteinExistence type="predicted"/>
<dbReference type="FunFam" id="3.10.250.10:FF:000009">
    <property type="entry name" value="WC1"/>
    <property type="match status" value="1"/>
</dbReference>
<evidence type="ECO:0000256" key="3">
    <source>
        <dbReference type="ARBA" id="ARBA00023157"/>
    </source>
</evidence>
<feature type="domain" description="SRCR" evidence="6">
    <location>
        <begin position="129"/>
        <end position="229"/>
    </location>
</feature>
<keyword evidence="3 4" id="KW-1015">Disulfide bond</keyword>